<dbReference type="GO" id="GO:0005506">
    <property type="term" value="F:iron ion binding"/>
    <property type="evidence" value="ECO:0007669"/>
    <property type="project" value="InterPro"/>
</dbReference>
<dbReference type="GO" id="GO:0004497">
    <property type="term" value="F:monooxygenase activity"/>
    <property type="evidence" value="ECO:0007669"/>
    <property type="project" value="UniProtKB-KW"/>
</dbReference>
<evidence type="ECO:0000256" key="8">
    <source>
        <dbReference type="SAM" id="Phobius"/>
    </source>
</evidence>
<keyword evidence="8" id="KW-0812">Transmembrane</keyword>
<dbReference type="Pfam" id="PF00067">
    <property type="entry name" value="p450"/>
    <property type="match status" value="1"/>
</dbReference>
<dbReference type="PANTHER" id="PTHR24305">
    <property type="entry name" value="CYTOCHROME P450"/>
    <property type="match status" value="1"/>
</dbReference>
<dbReference type="PRINTS" id="PR00385">
    <property type="entry name" value="P450"/>
</dbReference>
<dbReference type="PANTHER" id="PTHR24305:SF210">
    <property type="entry name" value="CYTOCHROME P450 MONOOXYGENASE ASQL-RELATED"/>
    <property type="match status" value="1"/>
</dbReference>
<dbReference type="GeneID" id="28821255"/>
<protein>
    <submittedName>
        <fullName evidence="9">Putative cytochrome P450 monooxygenase</fullName>
    </submittedName>
</protein>
<keyword evidence="7" id="KW-0560">Oxidoreductase</keyword>
<proteinExistence type="inferred from homology"/>
<name>A0A194XN90_MOLSC</name>
<dbReference type="GO" id="GO:0016705">
    <property type="term" value="F:oxidoreductase activity, acting on paired donors, with incorporation or reduction of molecular oxygen"/>
    <property type="evidence" value="ECO:0007669"/>
    <property type="project" value="InterPro"/>
</dbReference>
<dbReference type="InterPro" id="IPR001128">
    <property type="entry name" value="Cyt_P450"/>
</dbReference>
<evidence type="ECO:0000256" key="1">
    <source>
        <dbReference type="ARBA" id="ARBA00001971"/>
    </source>
</evidence>
<keyword evidence="5 6" id="KW-0408">Iron</keyword>
<gene>
    <name evidence="9" type="ORF">LY89DRAFT_637374</name>
</gene>
<feature type="transmembrane region" description="Helical" evidence="8">
    <location>
        <begin position="203"/>
        <end position="227"/>
    </location>
</feature>
<dbReference type="CDD" id="cd11058">
    <property type="entry name" value="CYP60B-like"/>
    <property type="match status" value="1"/>
</dbReference>
<evidence type="ECO:0000313" key="10">
    <source>
        <dbReference type="Proteomes" id="UP000070700"/>
    </source>
</evidence>
<dbReference type="PRINTS" id="PR00463">
    <property type="entry name" value="EP450I"/>
</dbReference>
<evidence type="ECO:0000256" key="3">
    <source>
        <dbReference type="ARBA" id="ARBA00022617"/>
    </source>
</evidence>
<dbReference type="Gene3D" id="1.10.630.10">
    <property type="entry name" value="Cytochrome P450"/>
    <property type="match status" value="1"/>
</dbReference>
<evidence type="ECO:0000256" key="2">
    <source>
        <dbReference type="ARBA" id="ARBA00010617"/>
    </source>
</evidence>
<keyword evidence="8" id="KW-0472">Membrane</keyword>
<dbReference type="EMBL" id="KQ947407">
    <property type="protein sequence ID" value="KUJ21564.1"/>
    <property type="molecule type" value="Genomic_DNA"/>
</dbReference>
<dbReference type="OrthoDB" id="1470350at2759"/>
<dbReference type="InterPro" id="IPR017972">
    <property type="entry name" value="Cyt_P450_CS"/>
</dbReference>
<dbReference type="SUPFAM" id="SSF48264">
    <property type="entry name" value="Cytochrome P450"/>
    <property type="match status" value="1"/>
</dbReference>
<accession>A0A194XN90</accession>
<dbReference type="PROSITE" id="PS00086">
    <property type="entry name" value="CYTOCHROME_P450"/>
    <property type="match status" value="1"/>
</dbReference>
<keyword evidence="10" id="KW-1185">Reference proteome</keyword>
<comment type="similarity">
    <text evidence="2 7">Belongs to the cytochrome P450 family.</text>
</comment>
<dbReference type="KEGG" id="psco:LY89DRAFT_637374"/>
<keyword evidence="4 6" id="KW-0479">Metal-binding</keyword>
<keyword evidence="3 6" id="KW-0349">Heme</keyword>
<evidence type="ECO:0000313" key="9">
    <source>
        <dbReference type="EMBL" id="KUJ21564.1"/>
    </source>
</evidence>
<dbReference type="STRING" id="149040.A0A194XN90"/>
<dbReference type="RefSeq" id="XP_018075919.1">
    <property type="nucleotide sequence ID" value="XM_018211529.1"/>
</dbReference>
<evidence type="ECO:0000256" key="6">
    <source>
        <dbReference type="PIRSR" id="PIRSR602401-1"/>
    </source>
</evidence>
<keyword evidence="7 9" id="KW-0503">Monooxygenase</keyword>
<evidence type="ECO:0000256" key="7">
    <source>
        <dbReference type="RuleBase" id="RU000461"/>
    </source>
</evidence>
<dbReference type="InterPro" id="IPR036396">
    <property type="entry name" value="Cyt_P450_sf"/>
</dbReference>
<dbReference type="InParanoid" id="A0A194XN90"/>
<dbReference type="AlphaFoldDB" id="A0A194XN90"/>
<dbReference type="InterPro" id="IPR050121">
    <property type="entry name" value="Cytochrome_P450_monoxygenase"/>
</dbReference>
<reference evidence="9 10" key="1">
    <citation type="submission" date="2015-10" db="EMBL/GenBank/DDBJ databases">
        <title>Full genome of DAOMC 229536 Phialocephala scopiformis, a fungal endophyte of spruce producing the potent anti-insectan compound rugulosin.</title>
        <authorList>
            <consortium name="DOE Joint Genome Institute"/>
            <person name="Walker A.K."/>
            <person name="Frasz S.L."/>
            <person name="Seifert K.A."/>
            <person name="Miller J.D."/>
            <person name="Mondo S.J."/>
            <person name="Labutti K."/>
            <person name="Lipzen A."/>
            <person name="Dockter R."/>
            <person name="Kennedy M."/>
            <person name="Grigoriev I.V."/>
            <person name="Spatafora J.W."/>
        </authorList>
    </citation>
    <scope>NUCLEOTIDE SEQUENCE [LARGE SCALE GENOMIC DNA]</scope>
    <source>
        <strain evidence="9 10">CBS 120377</strain>
    </source>
</reference>
<dbReference type="InterPro" id="IPR002401">
    <property type="entry name" value="Cyt_P450_E_grp-I"/>
</dbReference>
<feature type="binding site" description="axial binding residue" evidence="6">
    <location>
        <position position="433"/>
    </location>
    <ligand>
        <name>heme</name>
        <dbReference type="ChEBI" id="CHEBI:30413"/>
    </ligand>
    <ligandPart>
        <name>Fe</name>
        <dbReference type="ChEBI" id="CHEBI:18248"/>
    </ligandPart>
</feature>
<evidence type="ECO:0000256" key="4">
    <source>
        <dbReference type="ARBA" id="ARBA00022723"/>
    </source>
</evidence>
<dbReference type="Proteomes" id="UP000070700">
    <property type="component" value="Unassembled WGS sequence"/>
</dbReference>
<organism evidence="9 10">
    <name type="scientific">Mollisia scopiformis</name>
    <name type="common">Conifer needle endophyte fungus</name>
    <name type="synonym">Phialocephala scopiformis</name>
    <dbReference type="NCBI Taxonomy" id="149040"/>
    <lineage>
        <taxon>Eukaryota</taxon>
        <taxon>Fungi</taxon>
        <taxon>Dikarya</taxon>
        <taxon>Ascomycota</taxon>
        <taxon>Pezizomycotina</taxon>
        <taxon>Leotiomycetes</taxon>
        <taxon>Helotiales</taxon>
        <taxon>Mollisiaceae</taxon>
        <taxon>Mollisia</taxon>
    </lineage>
</organism>
<keyword evidence="8" id="KW-1133">Transmembrane helix</keyword>
<sequence>MSSYLILTLTALVIFLGTFSVYRLYLHPNSKFPGPKLWAISRVPMAYNLARGRLPYRIAELHDKYGPVVRVAPNDLSFITAEAWNDIYGKPVGRPQLAKDPVAFLRNPNDYADLLFEPDPTEHGRMRRNFSHAFSEKSLRDQEPIIGSNIEKMVTRIREVCKDPIDITAWLNYVTFDIIGDLTFGDNFQCLDSGNLHPWVSNLFTWVATIGVLGMFQSVLPVAHLLLRMAPKSMRDSEKYHRAMTKERLDKRLANPNPRPDFMSAVQRFVDRPYGLTYMEVFQTCSIFMVGGSETTATTLTGMVYYILRTPRVYNLLVEELRSTFKDSSEINMANSGKLNYTIAVVNEGMRILHPLPGNLRRVTPPEGWVVAGWKVPGNTLVAVDSYAAYHSRSNFHNPKEFVPERWMSDPPAPYKNDKLKVLQPFSVGPRNCIGKNLALMEMRLILAKIFFNFDVEIMPESVGYVEGLKVYTFIKRPPFMIKMTPVAV</sequence>
<evidence type="ECO:0000256" key="5">
    <source>
        <dbReference type="ARBA" id="ARBA00023004"/>
    </source>
</evidence>
<dbReference type="GO" id="GO:0020037">
    <property type="term" value="F:heme binding"/>
    <property type="evidence" value="ECO:0007669"/>
    <property type="project" value="InterPro"/>
</dbReference>
<comment type="cofactor">
    <cofactor evidence="1 6">
        <name>heme</name>
        <dbReference type="ChEBI" id="CHEBI:30413"/>
    </cofactor>
</comment>